<comment type="caution">
    <text evidence="7">The sequence shown here is derived from an EMBL/GenBank/DDBJ whole genome shotgun (WGS) entry which is preliminary data.</text>
</comment>
<evidence type="ECO:0000256" key="1">
    <source>
        <dbReference type="ARBA" id="ARBA00005820"/>
    </source>
</evidence>
<dbReference type="SMART" id="SM00862">
    <property type="entry name" value="Trans_reg_C"/>
    <property type="match status" value="1"/>
</dbReference>
<dbReference type="GO" id="GO:0003677">
    <property type="term" value="F:DNA binding"/>
    <property type="evidence" value="ECO:0007669"/>
    <property type="project" value="UniProtKB-UniRule"/>
</dbReference>
<evidence type="ECO:0000256" key="3">
    <source>
        <dbReference type="ARBA" id="ARBA00023125"/>
    </source>
</evidence>
<evidence type="ECO:0000256" key="4">
    <source>
        <dbReference type="ARBA" id="ARBA00023163"/>
    </source>
</evidence>
<dbReference type="SUPFAM" id="SSF48452">
    <property type="entry name" value="TPR-like"/>
    <property type="match status" value="1"/>
</dbReference>
<dbReference type="InterPro" id="IPR005158">
    <property type="entry name" value="BTAD"/>
</dbReference>
<dbReference type="Gene3D" id="1.25.40.10">
    <property type="entry name" value="Tetratricopeptide repeat domain"/>
    <property type="match status" value="1"/>
</dbReference>
<dbReference type="PANTHER" id="PTHR35807">
    <property type="entry name" value="TRANSCRIPTIONAL REGULATOR REDD-RELATED"/>
    <property type="match status" value="1"/>
</dbReference>
<name>A0A7C9J462_9ACTN</name>
<dbReference type="InterPro" id="IPR036388">
    <property type="entry name" value="WH-like_DNA-bd_sf"/>
</dbReference>
<dbReference type="InterPro" id="IPR041664">
    <property type="entry name" value="AAA_16"/>
</dbReference>
<dbReference type="InterPro" id="IPR016032">
    <property type="entry name" value="Sig_transdc_resp-reg_C-effctor"/>
</dbReference>
<sequence>MEFRVLGPITVIGADGAALDIGPLQQRSVLALCLLASPRPVTVTRIIDALWDEEPPASAVNTVQAYISKLRRVLEPGRSRRGAAAVLVGRAGGYALDIADGDVDLRRVAGRVDEGRRLLAAGDAGKAAREFRLALSEWRGDALTGFENLPWAREERVALDELRLTVVEEANEADLALGRGSELVPELVRLVAAYPTRERVRRHAAHALYQAGRQADALALLAEGRRLLVDELGLDPEPRTRELEARILAQDAALAPSVPVRLVAPPPEAEILGRSAELARLAAAVEAPGHRIVLVAGEPGIGKTSLVEAAAHRATGARAVVGRCWDGGAAPPFWPWVTALRELTGRDGELAEITAATGEFPMYEAVARLVNAAGPAVVVLDDLQWADAASLRLLDFLATTRSCPGLTVLATYRDTEVGEPLARALAALRRLPHVEGVTLGGLPEDAVAEYLARSGGDPLRAGVELRRTGGNPFFLGLGDSPGAMAEVLRGRLAALPPGAHDVLSAAALIGRETELGVLLDVLDLPQDQVLDVLDAAVQARLLTERSLTYSFSHDIVRDVLRDGLAPLRRRRMHARVAAVLEGRGTQPGELAYHYREGLVISGMAAKAITYARAAARHAAGQFAHEDAAVHLEHAVALTGQLPVTDLALRCDLLIELAEALTVAGLNSRVHPVLDEAVAVADELGDGERLARAALGFSDPLVWAMYEELNATAVLVERIDRALSGAGARWRSMLLSASAIIGAFTRPMDASRALAAQAVEEAADDRSLLRALSAAELLSRGVAPVEERAALLARMRGVGVDLVDEWLVQEAWYVELFTQGRFDEGRPILDWLRRTATELRRPALVGLAAWQAAIRAYMLGDLAGAEAEAAEAARAHPEGGRGPKSRADLMRALRLRAEGDSAAALEIEHQEQMWTVLRCALLLDVGRKEESREIFAALSRDGFAVMVGDLAYRIVPDLLTELIVAFDDREAARALYPHLEVCAGRVLGWAVADRCLARLADVLGRDSSALRKSAEEFARRAGMPH</sequence>
<dbReference type="SUPFAM" id="SSF46894">
    <property type="entry name" value="C-terminal effector domain of the bipartite response regulators"/>
    <property type="match status" value="1"/>
</dbReference>
<dbReference type="InterPro" id="IPR051677">
    <property type="entry name" value="AfsR-DnrI-RedD_regulator"/>
</dbReference>
<dbReference type="Proteomes" id="UP000479526">
    <property type="component" value="Unassembled WGS sequence"/>
</dbReference>
<gene>
    <name evidence="7" type="ORF">GT755_21315</name>
</gene>
<dbReference type="RefSeq" id="WP_161481418.1">
    <property type="nucleotide sequence ID" value="NZ_WXEW01000006.1"/>
</dbReference>
<dbReference type="GO" id="GO:0006355">
    <property type="term" value="P:regulation of DNA-templated transcription"/>
    <property type="evidence" value="ECO:0007669"/>
    <property type="project" value="InterPro"/>
</dbReference>
<feature type="DNA-binding region" description="OmpR/PhoB-type" evidence="5">
    <location>
        <begin position="1"/>
        <end position="98"/>
    </location>
</feature>
<dbReference type="InterPro" id="IPR011990">
    <property type="entry name" value="TPR-like_helical_dom_sf"/>
</dbReference>
<comment type="similarity">
    <text evidence="1">Belongs to the AfsR/DnrI/RedD regulatory family.</text>
</comment>
<dbReference type="InterPro" id="IPR001867">
    <property type="entry name" value="OmpR/PhoB-type_DNA-bd"/>
</dbReference>
<dbReference type="Pfam" id="PF03704">
    <property type="entry name" value="BTAD"/>
    <property type="match status" value="1"/>
</dbReference>
<keyword evidence="3 5" id="KW-0238">DNA-binding</keyword>
<proteinExistence type="inferred from homology"/>
<keyword evidence="4" id="KW-0804">Transcription</keyword>
<keyword evidence="2" id="KW-0805">Transcription regulation</keyword>
<keyword evidence="8" id="KW-1185">Reference proteome</keyword>
<dbReference type="CDD" id="cd00009">
    <property type="entry name" value="AAA"/>
    <property type="match status" value="1"/>
</dbReference>
<dbReference type="AlphaFoldDB" id="A0A7C9J462"/>
<accession>A0A7C9J462</accession>
<dbReference type="SMART" id="SM01043">
    <property type="entry name" value="BTAD"/>
    <property type="match status" value="1"/>
</dbReference>
<dbReference type="Gene3D" id="3.40.50.300">
    <property type="entry name" value="P-loop containing nucleotide triphosphate hydrolases"/>
    <property type="match status" value="1"/>
</dbReference>
<dbReference type="InterPro" id="IPR027417">
    <property type="entry name" value="P-loop_NTPase"/>
</dbReference>
<protein>
    <submittedName>
        <fullName evidence="7">AAA family ATPase</fullName>
    </submittedName>
</protein>
<dbReference type="Pfam" id="PF13191">
    <property type="entry name" value="AAA_16"/>
    <property type="match status" value="1"/>
</dbReference>
<evidence type="ECO:0000256" key="2">
    <source>
        <dbReference type="ARBA" id="ARBA00023015"/>
    </source>
</evidence>
<dbReference type="PROSITE" id="PS51755">
    <property type="entry name" value="OMPR_PHOB"/>
    <property type="match status" value="1"/>
</dbReference>
<dbReference type="PANTHER" id="PTHR35807:SF1">
    <property type="entry name" value="TRANSCRIPTIONAL REGULATOR REDD"/>
    <property type="match status" value="1"/>
</dbReference>
<feature type="domain" description="OmpR/PhoB-type" evidence="6">
    <location>
        <begin position="1"/>
        <end position="98"/>
    </location>
</feature>
<evidence type="ECO:0000259" key="6">
    <source>
        <dbReference type="PROSITE" id="PS51755"/>
    </source>
</evidence>
<dbReference type="EMBL" id="WXEW01000006">
    <property type="protein sequence ID" value="NAS24222.1"/>
    <property type="molecule type" value="Genomic_DNA"/>
</dbReference>
<evidence type="ECO:0000256" key="5">
    <source>
        <dbReference type="PROSITE-ProRule" id="PRU01091"/>
    </source>
</evidence>
<dbReference type="CDD" id="cd15831">
    <property type="entry name" value="BTAD"/>
    <property type="match status" value="1"/>
</dbReference>
<dbReference type="GO" id="GO:0000160">
    <property type="term" value="P:phosphorelay signal transduction system"/>
    <property type="evidence" value="ECO:0007669"/>
    <property type="project" value="InterPro"/>
</dbReference>
<dbReference type="SUPFAM" id="SSF52540">
    <property type="entry name" value="P-loop containing nucleoside triphosphate hydrolases"/>
    <property type="match status" value="1"/>
</dbReference>
<reference evidence="7 8" key="1">
    <citation type="submission" date="2020-01" db="EMBL/GenBank/DDBJ databases">
        <title>Herbidospora sp. NEAU-GS84 nov., a novel actinomycete isolated from soil.</title>
        <authorList>
            <person name="Han L."/>
        </authorList>
    </citation>
    <scope>NUCLEOTIDE SEQUENCE [LARGE SCALE GENOMIC DNA]</scope>
    <source>
        <strain evidence="7 8">NEAU-GS84</strain>
    </source>
</reference>
<evidence type="ECO:0000313" key="7">
    <source>
        <dbReference type="EMBL" id="NAS24222.1"/>
    </source>
</evidence>
<organism evidence="7 8">
    <name type="scientific">Herbidospora solisilvae</name>
    <dbReference type="NCBI Taxonomy" id="2696284"/>
    <lineage>
        <taxon>Bacteria</taxon>
        <taxon>Bacillati</taxon>
        <taxon>Actinomycetota</taxon>
        <taxon>Actinomycetes</taxon>
        <taxon>Streptosporangiales</taxon>
        <taxon>Streptosporangiaceae</taxon>
        <taxon>Herbidospora</taxon>
    </lineage>
</organism>
<evidence type="ECO:0000313" key="8">
    <source>
        <dbReference type="Proteomes" id="UP000479526"/>
    </source>
</evidence>
<dbReference type="Gene3D" id="1.10.10.10">
    <property type="entry name" value="Winged helix-like DNA-binding domain superfamily/Winged helix DNA-binding domain"/>
    <property type="match status" value="1"/>
</dbReference>
<dbReference type="Pfam" id="PF00486">
    <property type="entry name" value="Trans_reg_C"/>
    <property type="match status" value="1"/>
</dbReference>